<evidence type="ECO:0000256" key="3">
    <source>
        <dbReference type="ARBA" id="ARBA00022723"/>
    </source>
</evidence>
<feature type="domain" description="Reverse transcriptase" evidence="8">
    <location>
        <begin position="51"/>
        <end position="195"/>
    </location>
</feature>
<organism evidence="9 10">
    <name type="scientific">Arsenophonus nasoniae</name>
    <name type="common">son-killer infecting Nasonia vitripennis</name>
    <dbReference type="NCBI Taxonomy" id="638"/>
    <lineage>
        <taxon>Bacteria</taxon>
        <taxon>Pseudomonadati</taxon>
        <taxon>Pseudomonadota</taxon>
        <taxon>Gammaproteobacteria</taxon>
        <taxon>Enterobacterales</taxon>
        <taxon>Morganellaceae</taxon>
        <taxon>Arsenophonus</taxon>
    </lineage>
</organism>
<keyword evidence="4" id="KW-0460">Magnesium</keyword>
<dbReference type="PRINTS" id="PR00866">
    <property type="entry name" value="RNADNAPOLMS"/>
</dbReference>
<evidence type="ECO:0000256" key="5">
    <source>
        <dbReference type="ARBA" id="ARBA00022918"/>
    </source>
</evidence>
<dbReference type="GO" id="GO:0051607">
    <property type="term" value="P:defense response to virus"/>
    <property type="evidence" value="ECO:0007669"/>
    <property type="project" value="UniProtKB-KW"/>
</dbReference>
<dbReference type="InterPro" id="IPR043502">
    <property type="entry name" value="DNA/RNA_pol_sf"/>
</dbReference>
<dbReference type="Pfam" id="PF00078">
    <property type="entry name" value="RVT_1"/>
    <property type="match status" value="1"/>
</dbReference>
<keyword evidence="3" id="KW-0479">Metal-binding</keyword>
<evidence type="ECO:0000259" key="8">
    <source>
        <dbReference type="Pfam" id="PF00078"/>
    </source>
</evidence>
<dbReference type="Proteomes" id="UP001177597">
    <property type="component" value="Chromosome"/>
</dbReference>
<dbReference type="GO" id="GO:0003964">
    <property type="term" value="F:RNA-directed DNA polymerase activity"/>
    <property type="evidence" value="ECO:0007669"/>
    <property type="project" value="UniProtKB-KW"/>
</dbReference>
<evidence type="ECO:0000313" key="9">
    <source>
        <dbReference type="EMBL" id="WGL96674.1"/>
    </source>
</evidence>
<reference evidence="9" key="1">
    <citation type="submission" date="2023-04" db="EMBL/GenBank/DDBJ databases">
        <title>Genome dynamics across the evolutionary transition to endosymbiosis.</title>
        <authorList>
            <person name="Siozios S."/>
            <person name="Nadal-Jimenez P."/>
            <person name="Azagi T."/>
            <person name="Sprong H."/>
            <person name="Frost C.L."/>
            <person name="Parratt S.R."/>
            <person name="Taylor G."/>
            <person name="Brettell L."/>
            <person name="Lew K.C."/>
            <person name="Croft L."/>
            <person name="King K.C."/>
            <person name="Brockhurst M.A."/>
            <person name="Hypsa V."/>
            <person name="Novakova E."/>
            <person name="Darby A.C."/>
            <person name="Hurst G.D.D."/>
        </authorList>
    </citation>
    <scope>NUCLEOTIDE SEQUENCE</scope>
    <source>
        <strain evidence="9">AIh</strain>
    </source>
</reference>
<evidence type="ECO:0000313" key="10">
    <source>
        <dbReference type="Proteomes" id="UP001177597"/>
    </source>
</evidence>
<dbReference type="InterPro" id="IPR000477">
    <property type="entry name" value="RT_dom"/>
</dbReference>
<evidence type="ECO:0000256" key="2">
    <source>
        <dbReference type="ARBA" id="ARBA00022695"/>
    </source>
</evidence>
<keyword evidence="1 9" id="KW-0808">Transferase</keyword>
<gene>
    <name evidence="9" type="ORF">QE207_09160</name>
</gene>
<proteinExistence type="inferred from homology"/>
<dbReference type="AlphaFoldDB" id="A0AA95K1H4"/>
<dbReference type="EC" id="2.7.7.49" evidence="9"/>
<name>A0AA95K1H4_9GAMM</name>
<comment type="similarity">
    <text evidence="7">Belongs to the bacterial reverse transcriptase family.</text>
</comment>
<dbReference type="RefSeq" id="WP_280630116.1">
    <property type="nucleotide sequence ID" value="NZ_CP123498.1"/>
</dbReference>
<dbReference type="SUPFAM" id="SSF56672">
    <property type="entry name" value="DNA/RNA polymerases"/>
    <property type="match status" value="1"/>
</dbReference>
<protein>
    <submittedName>
        <fullName evidence="9">Reverse transcriptase family protein</fullName>
        <ecNumber evidence="9">2.7.7.49</ecNumber>
    </submittedName>
</protein>
<evidence type="ECO:0000256" key="4">
    <source>
        <dbReference type="ARBA" id="ARBA00022842"/>
    </source>
</evidence>
<keyword evidence="2 9" id="KW-0548">Nucleotidyltransferase</keyword>
<dbReference type="CDD" id="cd03487">
    <property type="entry name" value="RT_Bac_retron_II"/>
    <property type="match status" value="1"/>
</dbReference>
<dbReference type="EMBL" id="CP123498">
    <property type="protein sequence ID" value="WGL96674.1"/>
    <property type="molecule type" value="Genomic_DNA"/>
</dbReference>
<dbReference type="GO" id="GO:0046872">
    <property type="term" value="F:metal ion binding"/>
    <property type="evidence" value="ECO:0007669"/>
    <property type="project" value="UniProtKB-KW"/>
</dbReference>
<keyword evidence="5 9" id="KW-0695">RNA-directed DNA polymerase</keyword>
<sequence length="202" mass="23335">MKQCTKISPKYKQRRIGTLQSLHISLGISLKELLSLVEQADNLYRNVKVLKSDGNIRNTYDALKPLKKVHRKIKEHILDHVVFPTYLTGSIKGCDYKVNAALHAKSRIVINEDIKNFFPSTSAQRIFNIWYVFFGFSKEVAQCLTQLTIRKNELPQGAITSPFLANLVFWQDEFYLYNNLASRGIIYSRYVDDVTDHAKLIH</sequence>
<dbReference type="InterPro" id="IPR000123">
    <property type="entry name" value="Reverse_transcriptase_msDNA"/>
</dbReference>
<dbReference type="GO" id="GO:0003723">
    <property type="term" value="F:RNA binding"/>
    <property type="evidence" value="ECO:0007669"/>
    <property type="project" value="InterPro"/>
</dbReference>
<keyword evidence="6" id="KW-0051">Antiviral defense</keyword>
<evidence type="ECO:0000256" key="6">
    <source>
        <dbReference type="ARBA" id="ARBA00023118"/>
    </source>
</evidence>
<evidence type="ECO:0000256" key="7">
    <source>
        <dbReference type="ARBA" id="ARBA00034120"/>
    </source>
</evidence>
<accession>A0AA95K1H4</accession>
<evidence type="ECO:0000256" key="1">
    <source>
        <dbReference type="ARBA" id="ARBA00022679"/>
    </source>
</evidence>